<dbReference type="SUPFAM" id="SSF47384">
    <property type="entry name" value="Homodimeric domain of signal transducing histidine kinase"/>
    <property type="match status" value="1"/>
</dbReference>
<feature type="domain" description="PAC" evidence="7">
    <location>
        <begin position="87"/>
        <end position="140"/>
    </location>
</feature>
<reference evidence="8" key="1">
    <citation type="journal article" date="2021" name="PeerJ">
        <title>Extensive microbial diversity within the chicken gut microbiome revealed by metagenomics and culture.</title>
        <authorList>
            <person name="Gilroy R."/>
            <person name="Ravi A."/>
            <person name="Getino M."/>
            <person name="Pursley I."/>
            <person name="Horton D.L."/>
            <person name="Alikhan N.F."/>
            <person name="Baker D."/>
            <person name="Gharbi K."/>
            <person name="Hall N."/>
            <person name="Watson M."/>
            <person name="Adriaenssens E.M."/>
            <person name="Foster-Nyarko E."/>
            <person name="Jarju S."/>
            <person name="Secka A."/>
            <person name="Antonio M."/>
            <person name="Oren A."/>
            <person name="Chaudhuri R.R."/>
            <person name="La Ragione R."/>
            <person name="Hildebrand F."/>
            <person name="Pallen M.J."/>
        </authorList>
    </citation>
    <scope>NUCLEOTIDE SEQUENCE</scope>
    <source>
        <strain evidence="8">CHK175-13533</strain>
    </source>
</reference>
<dbReference type="NCBIfam" id="TIGR00229">
    <property type="entry name" value="sensory_box"/>
    <property type="match status" value="1"/>
</dbReference>
<feature type="domain" description="PAS" evidence="6">
    <location>
        <begin position="13"/>
        <end position="69"/>
    </location>
</feature>
<dbReference type="PROSITE" id="PS50109">
    <property type="entry name" value="HIS_KIN"/>
    <property type="match status" value="1"/>
</dbReference>
<dbReference type="Pfam" id="PF02518">
    <property type="entry name" value="HATPase_c"/>
    <property type="match status" value="1"/>
</dbReference>
<dbReference type="SMART" id="SM00387">
    <property type="entry name" value="HATPase_c"/>
    <property type="match status" value="1"/>
</dbReference>
<evidence type="ECO:0000313" key="9">
    <source>
        <dbReference type="Proteomes" id="UP000700248"/>
    </source>
</evidence>
<dbReference type="SMART" id="SM00086">
    <property type="entry name" value="PAC"/>
    <property type="match status" value="2"/>
</dbReference>
<accession>A0A9D2VEM9</accession>
<evidence type="ECO:0000256" key="4">
    <source>
        <dbReference type="SAM" id="Coils"/>
    </source>
</evidence>
<dbReference type="InterPro" id="IPR000700">
    <property type="entry name" value="PAS-assoc_C"/>
</dbReference>
<evidence type="ECO:0000256" key="1">
    <source>
        <dbReference type="ARBA" id="ARBA00000085"/>
    </source>
</evidence>
<feature type="coiled-coil region" evidence="4">
    <location>
        <begin position="252"/>
        <end position="279"/>
    </location>
</feature>
<gene>
    <name evidence="8" type="ORF">K8U84_01170</name>
</gene>
<evidence type="ECO:0000259" key="5">
    <source>
        <dbReference type="PROSITE" id="PS50109"/>
    </source>
</evidence>
<dbReference type="SUPFAM" id="SSF55874">
    <property type="entry name" value="ATPase domain of HSP90 chaperone/DNA topoisomerase II/histidine kinase"/>
    <property type="match status" value="1"/>
</dbReference>
<dbReference type="InterPro" id="IPR003594">
    <property type="entry name" value="HATPase_dom"/>
</dbReference>
<evidence type="ECO:0000256" key="3">
    <source>
        <dbReference type="ARBA" id="ARBA00022553"/>
    </source>
</evidence>
<dbReference type="PANTHER" id="PTHR43065">
    <property type="entry name" value="SENSOR HISTIDINE KINASE"/>
    <property type="match status" value="1"/>
</dbReference>
<dbReference type="PROSITE" id="PS50112">
    <property type="entry name" value="PAS"/>
    <property type="match status" value="1"/>
</dbReference>
<feature type="domain" description="Histidine kinase" evidence="5">
    <location>
        <begin position="288"/>
        <end position="504"/>
    </location>
</feature>
<dbReference type="PROSITE" id="PS50113">
    <property type="entry name" value="PAC"/>
    <property type="match status" value="1"/>
</dbReference>
<reference evidence="8" key="2">
    <citation type="submission" date="2021-09" db="EMBL/GenBank/DDBJ databases">
        <authorList>
            <person name="Gilroy R."/>
        </authorList>
    </citation>
    <scope>NUCLEOTIDE SEQUENCE</scope>
    <source>
        <strain evidence="8">CHK175-13533</strain>
    </source>
</reference>
<dbReference type="GO" id="GO:0000155">
    <property type="term" value="F:phosphorelay sensor kinase activity"/>
    <property type="evidence" value="ECO:0007669"/>
    <property type="project" value="InterPro"/>
</dbReference>
<dbReference type="CDD" id="cd00130">
    <property type="entry name" value="PAS"/>
    <property type="match status" value="1"/>
</dbReference>
<keyword evidence="4" id="KW-0175">Coiled coil</keyword>
<proteinExistence type="predicted"/>
<dbReference type="InterPro" id="IPR036097">
    <property type="entry name" value="HisK_dim/P_sf"/>
</dbReference>
<evidence type="ECO:0000259" key="6">
    <source>
        <dbReference type="PROSITE" id="PS50112"/>
    </source>
</evidence>
<comment type="catalytic activity">
    <reaction evidence="1">
        <text>ATP + protein L-histidine = ADP + protein N-phospho-L-histidine.</text>
        <dbReference type="EC" id="2.7.13.3"/>
    </reaction>
</comment>
<comment type="caution">
    <text evidence="8">The sequence shown here is derived from an EMBL/GenBank/DDBJ whole genome shotgun (WGS) entry which is preliminary data.</text>
</comment>
<dbReference type="InterPro" id="IPR036890">
    <property type="entry name" value="HATPase_C_sf"/>
</dbReference>
<dbReference type="SUPFAM" id="SSF55785">
    <property type="entry name" value="PYP-like sensor domain (PAS domain)"/>
    <property type="match status" value="2"/>
</dbReference>
<protein>
    <recommendedName>
        <fullName evidence="2">histidine kinase</fullName>
        <ecNumber evidence="2">2.7.13.3</ecNumber>
    </recommendedName>
</protein>
<organism evidence="8 9">
    <name type="scientific">Paenalcaligenes hominis</name>
    <dbReference type="NCBI Taxonomy" id="643674"/>
    <lineage>
        <taxon>Bacteria</taxon>
        <taxon>Pseudomonadati</taxon>
        <taxon>Pseudomonadota</taxon>
        <taxon>Betaproteobacteria</taxon>
        <taxon>Burkholderiales</taxon>
        <taxon>Alcaligenaceae</taxon>
        <taxon>Paenalcaligenes</taxon>
    </lineage>
</organism>
<dbReference type="InterPro" id="IPR003661">
    <property type="entry name" value="HisK_dim/P_dom"/>
</dbReference>
<name>A0A9D2VEM9_9BURK</name>
<dbReference type="PRINTS" id="PR00344">
    <property type="entry name" value="BCTRLSENSOR"/>
</dbReference>
<dbReference type="Gene3D" id="3.30.450.20">
    <property type="entry name" value="PAS domain"/>
    <property type="match status" value="2"/>
</dbReference>
<dbReference type="CDD" id="cd00082">
    <property type="entry name" value="HisKA"/>
    <property type="match status" value="1"/>
</dbReference>
<dbReference type="Gene3D" id="1.10.287.130">
    <property type="match status" value="1"/>
</dbReference>
<dbReference type="SMART" id="SM00091">
    <property type="entry name" value="PAS"/>
    <property type="match status" value="2"/>
</dbReference>
<dbReference type="InterPro" id="IPR000014">
    <property type="entry name" value="PAS"/>
</dbReference>
<dbReference type="AlphaFoldDB" id="A0A9D2VEM9"/>
<dbReference type="RefSeq" id="WP_276829947.1">
    <property type="nucleotide sequence ID" value="NZ_DYTQ01000018.1"/>
</dbReference>
<dbReference type="Pfam" id="PF08447">
    <property type="entry name" value="PAS_3"/>
    <property type="match status" value="1"/>
</dbReference>
<keyword evidence="3" id="KW-0597">Phosphoprotein</keyword>
<dbReference type="PANTHER" id="PTHR43065:SF42">
    <property type="entry name" value="TWO-COMPONENT SENSOR PPRA"/>
    <property type="match status" value="1"/>
</dbReference>
<dbReference type="Pfam" id="PF00512">
    <property type="entry name" value="HisKA"/>
    <property type="match status" value="1"/>
</dbReference>
<dbReference type="InterPro" id="IPR004358">
    <property type="entry name" value="Sig_transdc_His_kin-like_C"/>
</dbReference>
<dbReference type="Gene3D" id="3.30.565.10">
    <property type="entry name" value="Histidine kinase-like ATPase, C-terminal domain"/>
    <property type="match status" value="1"/>
</dbReference>
<evidence type="ECO:0000259" key="7">
    <source>
        <dbReference type="PROSITE" id="PS50113"/>
    </source>
</evidence>
<dbReference type="InterPro" id="IPR001610">
    <property type="entry name" value="PAC"/>
</dbReference>
<dbReference type="EMBL" id="DYTQ01000018">
    <property type="protein sequence ID" value="HJH23144.1"/>
    <property type="molecule type" value="Genomic_DNA"/>
</dbReference>
<sequence length="511" mass="58445">MNRSLTPLDDPVRNRMLAELAYRSTDMISRHTPDGWRFIDASPAIETLLGYSTDEIIGVAALDLYHPDDAQIFINRSKQVRYQKGIYTHTYRFLSKSGKYVWLESTSRTIRDPKTRKIKEILVVSRDVGHRMATDQTNNRLVQILETTNDLVLFITPHYQIRYLNTSATQTLHIPYSDIHADTDLNLQHYLPPQDWDVFLHHAIPYALEHNSWRGELSLRSREGDAIPVGLEIICHFSSLWRQRSVEYFSLVARDLTQAKKAERELQKYKTTVEHAEKLIVLGEMASSMAHELNQPLTAIINYSRGLRNRLDKSTLDLDILHQTLAKITETALRSGAIIHRIMDFARKKNALKIETIDIEKTVLDIIAFCQHKAQHQAVQIELVPTRPKLFAKTDRIQVEQILLNLLVNAIEAYQHSSMPDKKVYVHLNCCQHQQIKITIQDFGSTLPENIDQLFESFYTTKSAGLGMGLAISKSLVEQLGGELWAESDPRQGTCFSFTLNQASAPSLEES</sequence>
<evidence type="ECO:0000313" key="8">
    <source>
        <dbReference type="EMBL" id="HJH23144.1"/>
    </source>
</evidence>
<dbReference type="InterPro" id="IPR013655">
    <property type="entry name" value="PAS_fold_3"/>
</dbReference>
<dbReference type="InterPro" id="IPR035965">
    <property type="entry name" value="PAS-like_dom_sf"/>
</dbReference>
<dbReference type="InterPro" id="IPR005467">
    <property type="entry name" value="His_kinase_dom"/>
</dbReference>
<dbReference type="SMART" id="SM00388">
    <property type="entry name" value="HisKA"/>
    <property type="match status" value="1"/>
</dbReference>
<dbReference type="Proteomes" id="UP000700248">
    <property type="component" value="Unassembled WGS sequence"/>
</dbReference>
<evidence type="ECO:0000256" key="2">
    <source>
        <dbReference type="ARBA" id="ARBA00012438"/>
    </source>
</evidence>
<dbReference type="EC" id="2.7.13.3" evidence="2"/>